<keyword evidence="2" id="KW-0863">Zinc-finger</keyword>
<dbReference type="InterPro" id="IPR051745">
    <property type="entry name" value="Intracell_Transport_Effector"/>
</dbReference>
<dbReference type="Pfam" id="PF02318">
    <property type="entry name" value="FYVE_2"/>
    <property type="match status" value="1"/>
</dbReference>
<sequence>MRGRRSAKPVAGQGLPRREEEEDAGAVEKGGQREGDGTTVLELPPTMTEEEVLHVLRVVERDASLRRRETRRIRTLRQDVEEEETKGSLLSRQERFSGKRCVRCCAAFCCLLNARRRCQACRRFVCARCCCSRRWCCERAERGWRCRTCCKATRVESLALRWFYDGARARFGGCGGAEVACVVRARLRPAWEGGSHLADSLMAEVSAAAWRAASDAVREVVSSRAERRGRRSAGTLAAGDGPTTPSLARQKGGVEEERQLDILRGSGAVLVSELTASITSKLLNGDASFPGHGGVLHMPSNDGGDGDPITSPDTDSPRRSAPARRRDRASIAPTHTSELLPGPATSAHTCGNVENAGNVENVGSDGNAGGVGRPVTAAGNDANGEDVPRCSDTPGEETDEPRGPGGVGVCRDASRSSSTADGPPADPSISPGATVDPSPAVPPPDAGPSPVAAAGGETIGVRDSSYEQPASVGRRAGGDPGEESPWGHRSGDYSVDDDAVRATLGLGHRGRSRRPRADAGPTGAERLPRASDGPGESLVPEGGGESRSPERGREGRGSPAGCDAGEAAGVGDGPPTAAERGPRRTLHEGPARVLGEGSAAEGADGAEGSPGCLDQLAALSSRLAVLESSLCRLESGLAPSHTWAQRGVRSVSSPELGQRHGDAPRPLRRGTVLRHGQRQERMSTGILAEEEEAENEEEEDQGKDETAADSDSTTIATDEGDAEEEVEVEMRKRYTAASLRSLTTHALRLIADAQRLLSRPGAGDGGPAPSRRVARALDQRLSELEENVYVGAGQAFELEEELRHLEEGARGIHAATTERELAWLEDRVATASAQVQGAEGQISDIEQSVSCLGVRLPAGPVTRREPQAALMESPKPRSRKLPAPPGSESYVQADWMRELSGEPSEFA</sequence>
<evidence type="ECO:0000313" key="7">
    <source>
        <dbReference type="RefSeq" id="XP_032807196.1"/>
    </source>
</evidence>
<feature type="region of interest" description="Disordered" evidence="4">
    <location>
        <begin position="860"/>
        <end position="892"/>
    </location>
</feature>
<dbReference type="PANTHER" id="PTHR14555:SF3">
    <property type="entry name" value="RABBD DOMAIN-CONTAINING PROTEIN"/>
    <property type="match status" value="1"/>
</dbReference>
<dbReference type="InterPro" id="IPR011011">
    <property type="entry name" value="Znf_FYVE_PHD"/>
</dbReference>
<feature type="compositionally biased region" description="Low complexity" evidence="4">
    <location>
        <begin position="595"/>
        <end position="611"/>
    </location>
</feature>
<dbReference type="RefSeq" id="XP_032807197.1">
    <property type="nucleotide sequence ID" value="XM_032951306.1"/>
</dbReference>
<dbReference type="Gene3D" id="3.30.40.10">
    <property type="entry name" value="Zinc/RING finger domain, C3HC4 (zinc finger)"/>
    <property type="match status" value="1"/>
</dbReference>
<reference evidence="7 8" key="1">
    <citation type="submission" date="2025-04" db="UniProtKB">
        <authorList>
            <consortium name="RefSeq"/>
        </authorList>
    </citation>
    <scope>IDENTIFICATION</scope>
    <source>
        <tissue evidence="7 8">Sperm</tissue>
    </source>
</reference>
<evidence type="ECO:0000259" key="5">
    <source>
        <dbReference type="PROSITE" id="PS50916"/>
    </source>
</evidence>
<feature type="region of interest" description="Disordered" evidence="4">
    <location>
        <begin position="1"/>
        <end position="41"/>
    </location>
</feature>
<organism evidence="6 7">
    <name type="scientific">Petromyzon marinus</name>
    <name type="common">Sea lamprey</name>
    <dbReference type="NCBI Taxonomy" id="7757"/>
    <lineage>
        <taxon>Eukaryota</taxon>
        <taxon>Metazoa</taxon>
        <taxon>Chordata</taxon>
        <taxon>Craniata</taxon>
        <taxon>Vertebrata</taxon>
        <taxon>Cyclostomata</taxon>
        <taxon>Hyperoartia</taxon>
        <taxon>Petromyzontiformes</taxon>
        <taxon>Petromyzontidae</taxon>
        <taxon>Petromyzon</taxon>
    </lineage>
</organism>
<accession>A0AAJ7SYR9</accession>
<proteinExistence type="predicted"/>
<dbReference type="RefSeq" id="XP_032807196.1">
    <property type="nucleotide sequence ID" value="XM_032951305.1"/>
</dbReference>
<feature type="compositionally biased region" description="Basic and acidic residues" evidence="4">
    <location>
        <begin position="580"/>
        <end position="590"/>
    </location>
</feature>
<dbReference type="AlphaFoldDB" id="A0AAJ7SYR9"/>
<keyword evidence="3" id="KW-0862">Zinc</keyword>
<feature type="region of interest" description="Disordered" evidence="4">
    <location>
        <begin position="641"/>
        <end position="726"/>
    </location>
</feature>
<dbReference type="Proteomes" id="UP001318040">
    <property type="component" value="Chromosome 10"/>
</dbReference>
<evidence type="ECO:0000313" key="6">
    <source>
        <dbReference type="Proteomes" id="UP001318040"/>
    </source>
</evidence>
<dbReference type="GO" id="GO:0008270">
    <property type="term" value="F:zinc ion binding"/>
    <property type="evidence" value="ECO:0007669"/>
    <property type="project" value="UniProtKB-KW"/>
</dbReference>
<evidence type="ECO:0000256" key="2">
    <source>
        <dbReference type="ARBA" id="ARBA00022771"/>
    </source>
</evidence>
<dbReference type="PROSITE" id="PS50916">
    <property type="entry name" value="RABBD"/>
    <property type="match status" value="1"/>
</dbReference>
<dbReference type="InterPro" id="IPR013083">
    <property type="entry name" value="Znf_RING/FYVE/PHD"/>
</dbReference>
<feature type="compositionally biased region" description="Basic residues" evidence="4">
    <location>
        <begin position="666"/>
        <end position="676"/>
    </location>
</feature>
<dbReference type="InterPro" id="IPR041282">
    <property type="entry name" value="FYVE_2"/>
</dbReference>
<dbReference type="InterPro" id="IPR010911">
    <property type="entry name" value="Rab_BD"/>
</dbReference>
<dbReference type="SUPFAM" id="SSF57903">
    <property type="entry name" value="FYVE/PHD zinc finger"/>
    <property type="match status" value="1"/>
</dbReference>
<evidence type="ECO:0000256" key="1">
    <source>
        <dbReference type="ARBA" id="ARBA00022723"/>
    </source>
</evidence>
<feature type="compositionally biased region" description="Basic and acidic residues" evidence="4">
    <location>
        <begin position="547"/>
        <end position="556"/>
    </location>
</feature>
<dbReference type="KEGG" id="pmrn:116940922"/>
<dbReference type="GO" id="GO:0031267">
    <property type="term" value="F:small GTPase binding"/>
    <property type="evidence" value="ECO:0007669"/>
    <property type="project" value="InterPro"/>
</dbReference>
<dbReference type="PANTHER" id="PTHR14555">
    <property type="entry name" value="MYELIN-ASSOCIATED OLIGODENDROCYTIC BASIC PROTEIN MOBP -RELATED"/>
    <property type="match status" value="1"/>
</dbReference>
<dbReference type="GO" id="GO:0003779">
    <property type="term" value="F:actin binding"/>
    <property type="evidence" value="ECO:0007669"/>
    <property type="project" value="TreeGrafter"/>
</dbReference>
<feature type="region of interest" description="Disordered" evidence="4">
    <location>
        <begin position="222"/>
        <end position="255"/>
    </location>
</feature>
<dbReference type="GO" id="GO:0006886">
    <property type="term" value="P:intracellular protein transport"/>
    <property type="evidence" value="ECO:0007669"/>
    <property type="project" value="InterPro"/>
</dbReference>
<keyword evidence="6" id="KW-1185">Reference proteome</keyword>
<keyword evidence="1" id="KW-0479">Metal-binding</keyword>
<feature type="compositionally biased region" description="Low complexity" evidence="4">
    <location>
        <begin position="351"/>
        <end position="363"/>
    </location>
</feature>
<feature type="domain" description="RabBD" evidence="5">
    <location>
        <begin position="41"/>
        <end position="166"/>
    </location>
</feature>
<protein>
    <submittedName>
        <fullName evidence="7 8">Uncharacterized protein LOC116940922 isoform X1</fullName>
    </submittedName>
</protein>
<dbReference type="Pfam" id="PF04698">
    <property type="entry name" value="Rab_eff_C"/>
    <property type="match status" value="1"/>
</dbReference>
<evidence type="ECO:0000256" key="4">
    <source>
        <dbReference type="SAM" id="MobiDB-lite"/>
    </source>
</evidence>
<dbReference type="InterPro" id="IPR006788">
    <property type="entry name" value="Myrip/Melanophilin"/>
</dbReference>
<gene>
    <name evidence="7 8" type="primary">LOC116940922</name>
</gene>
<feature type="region of interest" description="Disordered" evidence="4">
    <location>
        <begin position="293"/>
        <end position="611"/>
    </location>
</feature>
<feature type="compositionally biased region" description="Acidic residues" evidence="4">
    <location>
        <begin position="688"/>
        <end position="702"/>
    </location>
</feature>
<dbReference type="GO" id="GO:0030864">
    <property type="term" value="C:cortical actin cytoskeleton"/>
    <property type="evidence" value="ECO:0007669"/>
    <property type="project" value="TreeGrafter"/>
</dbReference>
<name>A0AAJ7SYR9_PETMA</name>
<dbReference type="GO" id="GO:0017022">
    <property type="term" value="F:myosin binding"/>
    <property type="evidence" value="ECO:0007669"/>
    <property type="project" value="TreeGrafter"/>
</dbReference>
<evidence type="ECO:0000256" key="3">
    <source>
        <dbReference type="ARBA" id="ARBA00022833"/>
    </source>
</evidence>
<evidence type="ECO:0000313" key="8">
    <source>
        <dbReference type="RefSeq" id="XP_032807197.1"/>
    </source>
</evidence>